<keyword evidence="1" id="KW-1133">Transmembrane helix</keyword>
<sequence>MAAEITVGVLLFFGNIAILSLLAYKVVKFSELEEDYQNPTDFAKDMNKVFPYELGLQGTLFTLQFFNAVTATSMLQLVLLLIHITYFGYHMKLFLDNKWKVDAAAVWGINFKSKMKRTIFGGLAFAGTCFFLYLYNMIRVLTPGGR</sequence>
<dbReference type="SMART" id="SM01398">
    <property type="entry name" value="Cornichon"/>
    <property type="match status" value="1"/>
</dbReference>
<gene>
    <name evidence="2" type="ORF">CCUR1050_LOCUS23668</name>
</gene>
<dbReference type="GO" id="GO:0016192">
    <property type="term" value="P:vesicle-mediated transport"/>
    <property type="evidence" value="ECO:0007669"/>
    <property type="project" value="InterPro"/>
</dbReference>
<protein>
    <submittedName>
        <fullName evidence="2">Uncharacterized protein</fullName>
    </submittedName>
</protein>
<dbReference type="InterPro" id="IPR003377">
    <property type="entry name" value="Cornichon"/>
</dbReference>
<evidence type="ECO:0000313" key="2">
    <source>
        <dbReference type="EMBL" id="CAD8645983.1"/>
    </source>
</evidence>
<accession>A0A7S0MNR3</accession>
<evidence type="ECO:0000256" key="1">
    <source>
        <dbReference type="SAM" id="Phobius"/>
    </source>
</evidence>
<dbReference type="Pfam" id="PF03311">
    <property type="entry name" value="Cornichon"/>
    <property type="match status" value="1"/>
</dbReference>
<keyword evidence="1" id="KW-0812">Transmembrane</keyword>
<feature type="transmembrane region" description="Helical" evidence="1">
    <location>
        <begin position="119"/>
        <end position="138"/>
    </location>
</feature>
<proteinExistence type="predicted"/>
<reference evidence="2" key="1">
    <citation type="submission" date="2021-01" db="EMBL/GenBank/DDBJ databases">
        <authorList>
            <person name="Corre E."/>
            <person name="Pelletier E."/>
            <person name="Niang G."/>
            <person name="Scheremetjew M."/>
            <person name="Finn R."/>
            <person name="Kale V."/>
            <person name="Holt S."/>
            <person name="Cochrane G."/>
            <person name="Meng A."/>
            <person name="Brown T."/>
            <person name="Cohen L."/>
        </authorList>
    </citation>
    <scope>NUCLEOTIDE SEQUENCE</scope>
    <source>
        <strain evidence="2">CCAP979/52</strain>
    </source>
</reference>
<dbReference type="AlphaFoldDB" id="A0A7S0MNR3"/>
<name>A0A7S0MNR3_9CRYP</name>
<dbReference type="EMBL" id="HBEZ01043038">
    <property type="protein sequence ID" value="CAD8645983.1"/>
    <property type="molecule type" value="Transcribed_RNA"/>
</dbReference>
<organism evidence="2">
    <name type="scientific">Cryptomonas curvata</name>
    <dbReference type="NCBI Taxonomy" id="233186"/>
    <lineage>
        <taxon>Eukaryota</taxon>
        <taxon>Cryptophyceae</taxon>
        <taxon>Cryptomonadales</taxon>
        <taxon>Cryptomonadaceae</taxon>
        <taxon>Cryptomonas</taxon>
    </lineage>
</organism>
<feature type="transmembrane region" description="Helical" evidence="1">
    <location>
        <begin position="7"/>
        <end position="27"/>
    </location>
</feature>
<keyword evidence="1" id="KW-0472">Membrane</keyword>
<feature type="transmembrane region" description="Helical" evidence="1">
    <location>
        <begin position="65"/>
        <end position="89"/>
    </location>
</feature>